<evidence type="ECO:0008006" key="3">
    <source>
        <dbReference type="Google" id="ProtNLM"/>
    </source>
</evidence>
<gene>
    <name evidence="1" type="ORF">HMPREF1090_03406</name>
</gene>
<dbReference type="GeneID" id="57963828"/>
<reference evidence="1 2" key="1">
    <citation type="submission" date="2013-01" db="EMBL/GenBank/DDBJ databases">
        <title>The Genome Sequence of Clostridium clostridioforme 90A8.</title>
        <authorList>
            <consortium name="The Broad Institute Genome Sequencing Platform"/>
            <person name="Earl A."/>
            <person name="Ward D."/>
            <person name="Feldgarden M."/>
            <person name="Gevers D."/>
            <person name="Courvalin P."/>
            <person name="Lambert T."/>
            <person name="Walker B."/>
            <person name="Young S.K."/>
            <person name="Zeng Q."/>
            <person name="Gargeya S."/>
            <person name="Fitzgerald M."/>
            <person name="Haas B."/>
            <person name="Abouelleil A."/>
            <person name="Alvarado L."/>
            <person name="Arachchi H.M."/>
            <person name="Berlin A.M."/>
            <person name="Chapman S.B."/>
            <person name="Dewar J."/>
            <person name="Goldberg J."/>
            <person name="Griggs A."/>
            <person name="Gujja S."/>
            <person name="Hansen M."/>
            <person name="Howarth C."/>
            <person name="Imamovic A."/>
            <person name="Larimer J."/>
            <person name="McCowan C."/>
            <person name="Murphy C."/>
            <person name="Neiman D."/>
            <person name="Pearson M."/>
            <person name="Priest M."/>
            <person name="Roberts A."/>
            <person name="Saif S."/>
            <person name="Shea T."/>
            <person name="Sisk P."/>
            <person name="Sykes S."/>
            <person name="Wortman J."/>
            <person name="Nusbaum C."/>
            <person name="Birren B."/>
        </authorList>
    </citation>
    <scope>NUCLEOTIDE SEQUENCE [LARGE SCALE GENOMIC DNA]</scope>
    <source>
        <strain evidence="1 2">90A8</strain>
    </source>
</reference>
<evidence type="ECO:0000313" key="1">
    <source>
        <dbReference type="EMBL" id="ENZ12283.1"/>
    </source>
</evidence>
<accession>A0A0E2H6X7</accession>
<proteinExistence type="predicted"/>
<dbReference type="RefSeq" id="WP_002586247.1">
    <property type="nucleotide sequence ID" value="NZ_KB850979.1"/>
</dbReference>
<dbReference type="Proteomes" id="UP000013085">
    <property type="component" value="Unassembled WGS sequence"/>
</dbReference>
<name>A0A0E2H6X7_9FIRM</name>
<organism evidence="1 2">
    <name type="scientific">[Clostridium] clostridioforme 90A8</name>
    <dbReference type="NCBI Taxonomy" id="999408"/>
    <lineage>
        <taxon>Bacteria</taxon>
        <taxon>Bacillati</taxon>
        <taxon>Bacillota</taxon>
        <taxon>Clostridia</taxon>
        <taxon>Lachnospirales</taxon>
        <taxon>Lachnospiraceae</taxon>
        <taxon>Enterocloster</taxon>
    </lineage>
</organism>
<sequence length="444" mass="50013">MQTYDMVQAGYGEADITPDSPAEMVGFYRPDNRSQGVRDSLRLQALVWESDGVRGGLIAIDSLGFTVDLSNVFRDRAAAALHTGRERIMVCFSHTHSAPNAAEEPDYFEMVCRKADRAVREAAGNMKPMEAAWGIGENTVGINRRNEPDQMDGRLGILKLAARDGKGKEVLLIRVTAHANVLSGDNYFISADYIGAARKRLEETYNCRVMMVQGAAGDIRPKYHQDNLEYLEVHCCEMARNGFSQEYRKKYGPQSRRALEQMAERIFRSVDAVYGSLVMTPLERLEIRSSFCRVAADVPDMERAGKIAEEAQREAGIDGRMWLEEVRRLLDGGIRRQYADIEIQYLFISQGCLCGVPNEAMCRIAVDIWKEAEAPLLFFNGYTNGCSSYLPTAEEYDKGGYEVLWSNLVYFPYHGRVMPLNRDTAGKMAMQVVRDWKKGNHKSS</sequence>
<dbReference type="PATRIC" id="fig|999408.3.peg.3684"/>
<evidence type="ECO:0000313" key="2">
    <source>
        <dbReference type="Proteomes" id="UP000013085"/>
    </source>
</evidence>
<protein>
    <recommendedName>
        <fullName evidence="3">Neutral/alkaline non-lysosomal ceramidase N-terminal domain-containing protein</fullName>
    </recommendedName>
</protein>
<dbReference type="HOGENOM" id="CLU_030011_1_0_9"/>
<dbReference type="EMBL" id="AGYR01000039">
    <property type="protein sequence ID" value="ENZ12283.1"/>
    <property type="molecule type" value="Genomic_DNA"/>
</dbReference>
<dbReference type="AlphaFoldDB" id="A0A0E2H6X7"/>
<comment type="caution">
    <text evidence="1">The sequence shown here is derived from an EMBL/GenBank/DDBJ whole genome shotgun (WGS) entry which is preliminary data.</text>
</comment>